<dbReference type="HOGENOM" id="CLU_1234719_0_0_1"/>
<reference evidence="1 2" key="1">
    <citation type="submission" date="2014-04" db="EMBL/GenBank/DDBJ databases">
        <title>Evolutionary Origins and Diversification of the Mycorrhizal Mutualists.</title>
        <authorList>
            <consortium name="DOE Joint Genome Institute"/>
            <consortium name="Mycorrhizal Genomics Consortium"/>
            <person name="Kohler A."/>
            <person name="Kuo A."/>
            <person name="Nagy L.G."/>
            <person name="Floudas D."/>
            <person name="Copeland A."/>
            <person name="Barry K.W."/>
            <person name="Cichocki N."/>
            <person name="Veneault-Fourrey C."/>
            <person name="LaButti K."/>
            <person name="Lindquist E.A."/>
            <person name="Lipzen A."/>
            <person name="Lundell T."/>
            <person name="Morin E."/>
            <person name="Murat C."/>
            <person name="Riley R."/>
            <person name="Ohm R."/>
            <person name="Sun H."/>
            <person name="Tunlid A."/>
            <person name="Henrissat B."/>
            <person name="Grigoriev I.V."/>
            <person name="Hibbett D.S."/>
            <person name="Martin F."/>
        </authorList>
    </citation>
    <scope>NUCLEOTIDE SEQUENCE [LARGE SCALE GENOMIC DNA]</scope>
    <source>
        <strain evidence="1 2">Koide BX008</strain>
    </source>
</reference>
<proteinExistence type="predicted"/>
<dbReference type="InParanoid" id="A0A0C2T3U6"/>
<sequence length="224" mass="25521">MLDIPTVWSNITIVARYFKLNTPQDFDSMMKVTNTWLSRAKGLPCFIEIDFTKPYGDNEPLWKMDWHENIVRDLISLHKFKKLGVAFADHHLRDLLQLPNDKLSCIEDLCLQYISPNQAEIANPTSPLDLVHKLSNLTSFSLLPSPFDVELHSGPLEGYSKFAGIPWYNLRHISLCVAMPAPFCLDALEHCSAARPGDMFSCHHWRSHLYIIATTCSFVSITTT</sequence>
<gene>
    <name evidence="1" type="ORF">M378DRAFT_156679</name>
</gene>
<dbReference type="Proteomes" id="UP000054549">
    <property type="component" value="Unassembled WGS sequence"/>
</dbReference>
<accession>A0A0C2T3U6</accession>
<evidence type="ECO:0000313" key="2">
    <source>
        <dbReference type="Proteomes" id="UP000054549"/>
    </source>
</evidence>
<organism evidence="1 2">
    <name type="scientific">Amanita muscaria (strain Koide BX008)</name>
    <dbReference type="NCBI Taxonomy" id="946122"/>
    <lineage>
        <taxon>Eukaryota</taxon>
        <taxon>Fungi</taxon>
        <taxon>Dikarya</taxon>
        <taxon>Basidiomycota</taxon>
        <taxon>Agaricomycotina</taxon>
        <taxon>Agaricomycetes</taxon>
        <taxon>Agaricomycetidae</taxon>
        <taxon>Agaricales</taxon>
        <taxon>Pluteineae</taxon>
        <taxon>Amanitaceae</taxon>
        <taxon>Amanita</taxon>
    </lineage>
</organism>
<keyword evidence="2" id="KW-1185">Reference proteome</keyword>
<protein>
    <submittedName>
        <fullName evidence="1">Uncharacterized protein</fullName>
    </submittedName>
</protein>
<evidence type="ECO:0000313" key="1">
    <source>
        <dbReference type="EMBL" id="KIL70525.1"/>
    </source>
</evidence>
<dbReference type="EMBL" id="KN818224">
    <property type="protein sequence ID" value="KIL70525.1"/>
    <property type="molecule type" value="Genomic_DNA"/>
</dbReference>
<name>A0A0C2T3U6_AMAMK</name>
<dbReference type="STRING" id="946122.A0A0C2T3U6"/>
<dbReference type="AlphaFoldDB" id="A0A0C2T3U6"/>